<dbReference type="AlphaFoldDB" id="A0A975BT62"/>
<gene>
    <name evidence="1" type="ORF">dnm_073880</name>
</gene>
<sequence length="130" mass="14889">MWELPKLDSGLQYLEMIIRYLLTTAGDKIITTTDEIITMMKDNLPAEGGDLVMTIADELRKEGYEQGIQIGIREGLLDTIEFGLSLRFGDDVLKFMPKIHDINDIKRLRNIKDVIKKARDFSEVKGMIEN</sequence>
<accession>A0A975BT62</accession>
<name>A0A975BT62_9BACT</name>
<protein>
    <submittedName>
        <fullName evidence="1">Uncharacterized protein</fullName>
    </submittedName>
</protein>
<evidence type="ECO:0000313" key="2">
    <source>
        <dbReference type="Proteomes" id="UP000663722"/>
    </source>
</evidence>
<reference evidence="1" key="1">
    <citation type="journal article" date="2021" name="Microb. Physiol.">
        <title>Proteogenomic Insights into the Physiology of Marine, Sulfate-Reducing, Filamentous Desulfonema limicola and Desulfonema magnum.</title>
        <authorList>
            <person name="Schnaars V."/>
            <person name="Wohlbrand L."/>
            <person name="Scheve S."/>
            <person name="Hinrichs C."/>
            <person name="Reinhardt R."/>
            <person name="Rabus R."/>
        </authorList>
    </citation>
    <scope>NUCLEOTIDE SEQUENCE</scope>
    <source>
        <strain evidence="1">4be13</strain>
    </source>
</reference>
<dbReference type="KEGG" id="dmm:dnm_073880"/>
<evidence type="ECO:0000313" key="1">
    <source>
        <dbReference type="EMBL" id="QTA91324.1"/>
    </source>
</evidence>
<proteinExistence type="predicted"/>
<dbReference type="Proteomes" id="UP000663722">
    <property type="component" value="Chromosome"/>
</dbReference>
<organism evidence="1 2">
    <name type="scientific">Desulfonema magnum</name>
    <dbReference type="NCBI Taxonomy" id="45655"/>
    <lineage>
        <taxon>Bacteria</taxon>
        <taxon>Pseudomonadati</taxon>
        <taxon>Thermodesulfobacteriota</taxon>
        <taxon>Desulfobacteria</taxon>
        <taxon>Desulfobacterales</taxon>
        <taxon>Desulfococcaceae</taxon>
        <taxon>Desulfonema</taxon>
    </lineage>
</organism>
<keyword evidence="2" id="KW-1185">Reference proteome</keyword>
<dbReference type="EMBL" id="CP061800">
    <property type="protein sequence ID" value="QTA91324.1"/>
    <property type="molecule type" value="Genomic_DNA"/>
</dbReference>